<dbReference type="GO" id="GO:0003951">
    <property type="term" value="F:NAD+ kinase activity"/>
    <property type="evidence" value="ECO:0007669"/>
    <property type="project" value="InterPro"/>
</dbReference>
<dbReference type="PANTHER" id="PTHR13158">
    <property type="match status" value="1"/>
</dbReference>
<accession>A0A7H0H393</accession>
<dbReference type="Gene3D" id="3.40.50.10330">
    <property type="entry name" value="Probable inorganic polyphosphate/atp-NAD kinase, domain 1"/>
    <property type="match status" value="1"/>
</dbReference>
<dbReference type="KEGG" id="tdf:H9L22_12080"/>
<dbReference type="Proteomes" id="UP000516117">
    <property type="component" value="Chromosome"/>
</dbReference>
<keyword evidence="2" id="KW-1185">Reference proteome</keyword>
<dbReference type="PANTHER" id="PTHR13158:SF5">
    <property type="entry name" value="NAD KINASE 2, MITOCHONDRIAL"/>
    <property type="match status" value="1"/>
</dbReference>
<dbReference type="InterPro" id="IPR017438">
    <property type="entry name" value="ATP-NAD_kinase_N"/>
</dbReference>
<gene>
    <name evidence="1" type="ORF">H9L22_12080</name>
</gene>
<evidence type="ECO:0000313" key="2">
    <source>
        <dbReference type="Proteomes" id="UP000516117"/>
    </source>
</evidence>
<dbReference type="AlphaFoldDB" id="A0A7H0H393"/>
<reference evidence="1 2" key="1">
    <citation type="submission" date="2020-08" db="EMBL/GenBank/DDBJ databases">
        <title>Genome sequence of Tessaracoccus defluvii JCM 17540T.</title>
        <authorList>
            <person name="Hyun D.-W."/>
            <person name="Bae J.-W."/>
        </authorList>
    </citation>
    <scope>NUCLEOTIDE SEQUENCE [LARGE SCALE GENOMIC DNA]</scope>
    <source>
        <strain evidence="1 2">JCM 17540</strain>
    </source>
</reference>
<name>A0A7H0H393_9ACTN</name>
<dbReference type="RefSeq" id="WP_187720145.1">
    <property type="nucleotide sequence ID" value="NZ_BAABBL010000004.1"/>
</dbReference>
<dbReference type="InterPro" id="IPR017437">
    <property type="entry name" value="ATP-NAD_kinase_PpnK-typ_C"/>
</dbReference>
<dbReference type="InterPro" id="IPR016064">
    <property type="entry name" value="NAD/diacylglycerol_kinase_sf"/>
</dbReference>
<dbReference type="Gene3D" id="2.60.200.30">
    <property type="entry name" value="Probable inorganic polyphosphate/atp-NAD kinase, domain 2"/>
    <property type="match status" value="1"/>
</dbReference>
<keyword evidence="1" id="KW-0418">Kinase</keyword>
<sequence length="290" mass="31375">MATPRAVVIHRATEHEVLIARHGTLGQAAFVLRSRGRTLDDLETRREEQEQARTIVSAAIPSEWRRAEVERGDVSRFVFGPEDVVVVVGQDGLVANVAKYLDGQPVIGINPGGHAGVLVPHRPADCARLLADPSKARPLRRTMVAIRTDDGQELTALNEIYVGQPTHQSSRYRIEVAGRTERQASSGLIVGTGTGATGWCASLQRTVDPEVPLPTPTDPALAWFVREAWPSPSTGVQLTSGRLGADDELALVVESDTLVVFGDGIEDDHLTLSWGQRVVISVSRTVLHTL</sequence>
<keyword evidence="1" id="KW-0808">Transferase</keyword>
<dbReference type="SUPFAM" id="SSF111331">
    <property type="entry name" value="NAD kinase/diacylglycerol kinase-like"/>
    <property type="match status" value="1"/>
</dbReference>
<proteinExistence type="predicted"/>
<dbReference type="GO" id="GO:0019674">
    <property type="term" value="P:NAD+ metabolic process"/>
    <property type="evidence" value="ECO:0007669"/>
    <property type="project" value="InterPro"/>
</dbReference>
<dbReference type="EMBL" id="CP060789">
    <property type="protein sequence ID" value="QNP55009.1"/>
    <property type="molecule type" value="Genomic_DNA"/>
</dbReference>
<protein>
    <submittedName>
        <fullName evidence="1">NAD(+)/NADH kinase</fullName>
    </submittedName>
</protein>
<organism evidence="1 2">
    <name type="scientific">Tessaracoccus defluvii</name>
    <dbReference type="NCBI Taxonomy" id="1285901"/>
    <lineage>
        <taxon>Bacteria</taxon>
        <taxon>Bacillati</taxon>
        <taxon>Actinomycetota</taxon>
        <taxon>Actinomycetes</taxon>
        <taxon>Propionibacteriales</taxon>
        <taxon>Propionibacteriaceae</taxon>
        <taxon>Tessaracoccus</taxon>
    </lineage>
</organism>
<evidence type="ECO:0000313" key="1">
    <source>
        <dbReference type="EMBL" id="QNP55009.1"/>
    </source>
</evidence>